<keyword evidence="4 6" id="KW-0472">Membrane</keyword>
<evidence type="ECO:0000256" key="2">
    <source>
        <dbReference type="ARBA" id="ARBA00022692"/>
    </source>
</evidence>
<feature type="transmembrane region" description="Helical" evidence="6">
    <location>
        <begin position="158"/>
        <end position="178"/>
    </location>
</feature>
<feature type="chain" id="PRO_5045556691" description="Rhodopsin domain-containing protein" evidence="7">
    <location>
        <begin position="21"/>
        <end position="269"/>
    </location>
</feature>
<keyword evidence="10" id="KW-1185">Reference proteome</keyword>
<feature type="transmembrane region" description="Helical" evidence="6">
    <location>
        <begin position="80"/>
        <end position="104"/>
    </location>
</feature>
<reference evidence="9 10" key="1">
    <citation type="submission" date="2023-01" db="EMBL/GenBank/DDBJ databases">
        <title>Analysis of 21 Apiospora genomes using comparative genomics revels a genus with tremendous synthesis potential of carbohydrate active enzymes and secondary metabolites.</title>
        <authorList>
            <person name="Sorensen T."/>
        </authorList>
    </citation>
    <scope>NUCLEOTIDE SEQUENCE [LARGE SCALE GENOMIC DNA]</scope>
    <source>
        <strain evidence="9 10">CBS 33761</strain>
    </source>
</reference>
<name>A0ABR1T0N7_9PEZI</name>
<evidence type="ECO:0000256" key="6">
    <source>
        <dbReference type="SAM" id="Phobius"/>
    </source>
</evidence>
<keyword evidence="3 6" id="KW-1133">Transmembrane helix</keyword>
<feature type="signal peptide" evidence="7">
    <location>
        <begin position="1"/>
        <end position="20"/>
    </location>
</feature>
<comment type="caution">
    <text evidence="9">The sequence shown here is derived from an EMBL/GenBank/DDBJ whole genome shotgun (WGS) entry which is preliminary data.</text>
</comment>
<accession>A0ABR1T0N7</accession>
<comment type="subcellular location">
    <subcellularLocation>
        <location evidence="1">Membrane</location>
        <topology evidence="1">Multi-pass membrane protein</topology>
    </subcellularLocation>
</comment>
<feature type="transmembrane region" description="Helical" evidence="6">
    <location>
        <begin position="198"/>
        <end position="223"/>
    </location>
</feature>
<evidence type="ECO:0000256" key="1">
    <source>
        <dbReference type="ARBA" id="ARBA00004141"/>
    </source>
</evidence>
<evidence type="ECO:0000256" key="4">
    <source>
        <dbReference type="ARBA" id="ARBA00023136"/>
    </source>
</evidence>
<evidence type="ECO:0000256" key="3">
    <source>
        <dbReference type="ARBA" id="ARBA00022989"/>
    </source>
</evidence>
<dbReference type="PANTHER" id="PTHR33048">
    <property type="entry name" value="PTH11-LIKE INTEGRAL MEMBRANE PROTEIN (AFU_ORTHOLOGUE AFUA_5G11245)"/>
    <property type="match status" value="1"/>
</dbReference>
<dbReference type="EMBL" id="JAQQWK010000006">
    <property type="protein sequence ID" value="KAK8040135.1"/>
    <property type="molecule type" value="Genomic_DNA"/>
</dbReference>
<evidence type="ECO:0000256" key="7">
    <source>
        <dbReference type="SAM" id="SignalP"/>
    </source>
</evidence>
<keyword evidence="7" id="KW-0732">Signal</keyword>
<protein>
    <recommendedName>
        <fullName evidence="8">Rhodopsin domain-containing protein</fullName>
    </recommendedName>
</protein>
<evidence type="ECO:0000313" key="9">
    <source>
        <dbReference type="EMBL" id="KAK8040135.1"/>
    </source>
</evidence>
<feature type="transmembrane region" description="Helical" evidence="6">
    <location>
        <begin position="124"/>
        <end position="146"/>
    </location>
</feature>
<feature type="domain" description="Rhodopsin" evidence="8">
    <location>
        <begin position="5"/>
        <end position="216"/>
    </location>
</feature>
<dbReference type="InterPro" id="IPR049326">
    <property type="entry name" value="Rhodopsin_dom_fungi"/>
</dbReference>
<comment type="similarity">
    <text evidence="5">Belongs to the SAT4 family.</text>
</comment>
<evidence type="ECO:0000313" key="10">
    <source>
        <dbReference type="Proteomes" id="UP001444661"/>
    </source>
</evidence>
<feature type="transmembrane region" description="Helical" evidence="6">
    <location>
        <begin position="47"/>
        <end position="68"/>
    </location>
</feature>
<organism evidence="9 10">
    <name type="scientific">Apiospora rasikravindrae</name>
    <dbReference type="NCBI Taxonomy" id="990691"/>
    <lineage>
        <taxon>Eukaryota</taxon>
        <taxon>Fungi</taxon>
        <taxon>Dikarya</taxon>
        <taxon>Ascomycota</taxon>
        <taxon>Pezizomycotina</taxon>
        <taxon>Sordariomycetes</taxon>
        <taxon>Xylariomycetidae</taxon>
        <taxon>Amphisphaeriales</taxon>
        <taxon>Apiosporaceae</taxon>
        <taxon>Apiospora</taxon>
    </lineage>
</organism>
<evidence type="ECO:0000256" key="5">
    <source>
        <dbReference type="ARBA" id="ARBA00038359"/>
    </source>
</evidence>
<dbReference type="Proteomes" id="UP001444661">
    <property type="component" value="Unassembled WGS sequence"/>
</dbReference>
<evidence type="ECO:0000259" key="8">
    <source>
        <dbReference type="Pfam" id="PF20684"/>
    </source>
</evidence>
<gene>
    <name evidence="9" type="ORF">PG993_008546</name>
</gene>
<dbReference type="Pfam" id="PF20684">
    <property type="entry name" value="Fung_rhodopsin"/>
    <property type="match status" value="1"/>
</dbReference>
<proteinExistence type="inferred from homology"/>
<keyword evidence="2 6" id="KW-0812">Transmembrane</keyword>
<dbReference type="PANTHER" id="PTHR33048:SF57">
    <property type="entry name" value="INTEGRAL MEMBRANE PROTEIN-RELATED"/>
    <property type="match status" value="1"/>
</dbReference>
<dbReference type="InterPro" id="IPR052337">
    <property type="entry name" value="SAT4-like"/>
</dbReference>
<sequence>MAWFLAAFCISLALVGQIMWAVFDENEGQHVQDVANSDIEVIAKSLLVGEILWSLVATLTRIATLVMLRKIFRVLSSCQYGTSILLGLVVIHGVGCVLATLCICRPIRANWDHTAGYCGNQIEAYVAFEVSGLVLDLILAIFPLNWIFRLQMDLRKKFTVSVIFSVGSLVSIITGLRISALDMVDTLDFTYNQAYLGLLSTLGALISVMLGCANSIPVMLNLCRGATRNHKSKCSLQVVPRQRNQLTEMEEGKDYIEKKENEVNIQETE</sequence>